<dbReference type="EMBL" id="NCKW01000016">
    <property type="protein sequence ID" value="POM81804.1"/>
    <property type="molecule type" value="Genomic_DNA"/>
</dbReference>
<accession>A0A2P4YVH2</accession>
<organism evidence="1 2">
    <name type="scientific">Phytophthora palmivora</name>
    <dbReference type="NCBI Taxonomy" id="4796"/>
    <lineage>
        <taxon>Eukaryota</taxon>
        <taxon>Sar</taxon>
        <taxon>Stramenopiles</taxon>
        <taxon>Oomycota</taxon>
        <taxon>Peronosporomycetes</taxon>
        <taxon>Peronosporales</taxon>
        <taxon>Peronosporaceae</taxon>
        <taxon>Phytophthora</taxon>
    </lineage>
</organism>
<evidence type="ECO:0000313" key="2">
    <source>
        <dbReference type="Proteomes" id="UP000237271"/>
    </source>
</evidence>
<name>A0A2P4YVH2_9STRA</name>
<comment type="caution">
    <text evidence="1">The sequence shown here is derived from an EMBL/GenBank/DDBJ whole genome shotgun (WGS) entry which is preliminary data.</text>
</comment>
<evidence type="ECO:0000313" key="1">
    <source>
        <dbReference type="EMBL" id="POM81804.1"/>
    </source>
</evidence>
<proteinExistence type="predicted"/>
<dbReference type="AlphaFoldDB" id="A0A2P4YVH2"/>
<protein>
    <submittedName>
        <fullName evidence="1">Copia-like retrotransposable element</fullName>
    </submittedName>
</protein>
<sequence length="73" mass="8063">MPDSLWGEAFGFAVEVVNICGIGALNRDKTYLHRFGSKPDVISIRSIHTKEVTCKTLENPAKPGIFLGYTKHS</sequence>
<keyword evidence="2" id="KW-1185">Reference proteome</keyword>
<dbReference type="Proteomes" id="UP000237271">
    <property type="component" value="Unassembled WGS sequence"/>
</dbReference>
<gene>
    <name evidence="1" type="ORF">PHPALM_187</name>
</gene>
<reference evidence="1 2" key="1">
    <citation type="journal article" date="2017" name="Genome Biol. Evol.">
        <title>Phytophthora megakarya and P. palmivora, closely related causal agents of cacao black pod rot, underwent increases in genome sizes and gene numbers by different mechanisms.</title>
        <authorList>
            <person name="Ali S.S."/>
            <person name="Shao J."/>
            <person name="Lary D.J."/>
            <person name="Kronmiller B."/>
            <person name="Shen D."/>
            <person name="Strem M.D."/>
            <person name="Amoako-Attah I."/>
            <person name="Akrofi A.Y."/>
            <person name="Begoude B.A."/>
            <person name="Ten Hoopen G.M."/>
            <person name="Coulibaly K."/>
            <person name="Kebe B.I."/>
            <person name="Melnick R.L."/>
            <person name="Guiltinan M.J."/>
            <person name="Tyler B.M."/>
            <person name="Meinhardt L.W."/>
            <person name="Bailey B.A."/>
        </authorList>
    </citation>
    <scope>NUCLEOTIDE SEQUENCE [LARGE SCALE GENOMIC DNA]</scope>
    <source>
        <strain evidence="2">sbr112.9</strain>
    </source>
</reference>